<name>A0AAD7FLB8_MYCRO</name>
<feature type="region of interest" description="Disordered" evidence="1">
    <location>
        <begin position="182"/>
        <end position="243"/>
    </location>
</feature>
<feature type="compositionally biased region" description="Polar residues" evidence="1">
    <location>
        <begin position="225"/>
        <end position="237"/>
    </location>
</feature>
<evidence type="ECO:0000313" key="3">
    <source>
        <dbReference type="Proteomes" id="UP001221757"/>
    </source>
</evidence>
<protein>
    <submittedName>
        <fullName evidence="2">Uncharacterized protein</fullName>
    </submittedName>
</protein>
<evidence type="ECO:0000256" key="1">
    <source>
        <dbReference type="SAM" id="MobiDB-lite"/>
    </source>
</evidence>
<comment type="caution">
    <text evidence="2">The sequence shown here is derived from an EMBL/GenBank/DDBJ whole genome shotgun (WGS) entry which is preliminary data.</text>
</comment>
<dbReference type="Proteomes" id="UP001221757">
    <property type="component" value="Unassembled WGS sequence"/>
</dbReference>
<keyword evidence="3" id="KW-1185">Reference proteome</keyword>
<evidence type="ECO:0000313" key="2">
    <source>
        <dbReference type="EMBL" id="KAJ7626708.1"/>
    </source>
</evidence>
<accession>A0AAD7FLB8</accession>
<dbReference type="AlphaFoldDB" id="A0AAD7FLB8"/>
<proteinExistence type="predicted"/>
<gene>
    <name evidence="2" type="ORF">B0H17DRAFT_1150956</name>
</gene>
<sequence length="484" mass="52540">MSGPFSCVAGAASLRLNHSEVWGVLGYVRGWDARVGKVQKQHGLRPSPPMAGIADKALGRQGAIVEFKGESAGHSCSAEGKKKNGCLSKGGAPEIAQKSGCRVVNQERVGCVLNSPQKEQREKHNFDSIIMGPARVQQAVSTVGLHELYMERRHGVWGKGYERGDRESERLEDFLKAHTAPLAYSPYGPNRPPKNQYDPVPLSARPTRARKSPTRYPVEVAPPKSFSNPTTASSDPNTAPHDMFPSNLSISAYCSSGRAVRSRDGSGSDISVPAALHRLPLTPSTSVRCSSGRAVWGGDGPGDDAPVAQGPLVGSFSGPEGAEESHGLTDVFPGLEAVLQDFKRPISRKEYIRKFPDTDMVYSDFSTRDLLSSYFHEHDPKTDNNPVAEFISMHPFFSLRRSPRLAVITKAVMEEAVPPAACLLTKRKAAVPGINVSAKRRATPGPAYVSERGNLLVPDAQWRFLLEVDSKTRLKITVVAENRQ</sequence>
<dbReference type="EMBL" id="JARKIE010000577">
    <property type="protein sequence ID" value="KAJ7626708.1"/>
    <property type="molecule type" value="Genomic_DNA"/>
</dbReference>
<organism evidence="2 3">
    <name type="scientific">Mycena rosella</name>
    <name type="common">Pink bonnet</name>
    <name type="synonym">Agaricus rosellus</name>
    <dbReference type="NCBI Taxonomy" id="1033263"/>
    <lineage>
        <taxon>Eukaryota</taxon>
        <taxon>Fungi</taxon>
        <taxon>Dikarya</taxon>
        <taxon>Basidiomycota</taxon>
        <taxon>Agaricomycotina</taxon>
        <taxon>Agaricomycetes</taxon>
        <taxon>Agaricomycetidae</taxon>
        <taxon>Agaricales</taxon>
        <taxon>Marasmiineae</taxon>
        <taxon>Mycenaceae</taxon>
        <taxon>Mycena</taxon>
    </lineage>
</organism>
<reference evidence="2" key="1">
    <citation type="submission" date="2023-03" db="EMBL/GenBank/DDBJ databases">
        <title>Massive genome expansion in bonnet fungi (Mycena s.s.) driven by repeated elements and novel gene families across ecological guilds.</title>
        <authorList>
            <consortium name="Lawrence Berkeley National Laboratory"/>
            <person name="Harder C.B."/>
            <person name="Miyauchi S."/>
            <person name="Viragh M."/>
            <person name="Kuo A."/>
            <person name="Thoen E."/>
            <person name="Andreopoulos B."/>
            <person name="Lu D."/>
            <person name="Skrede I."/>
            <person name="Drula E."/>
            <person name="Henrissat B."/>
            <person name="Morin E."/>
            <person name="Kohler A."/>
            <person name="Barry K."/>
            <person name="LaButti K."/>
            <person name="Morin E."/>
            <person name="Salamov A."/>
            <person name="Lipzen A."/>
            <person name="Mereny Z."/>
            <person name="Hegedus B."/>
            <person name="Baldrian P."/>
            <person name="Stursova M."/>
            <person name="Weitz H."/>
            <person name="Taylor A."/>
            <person name="Grigoriev I.V."/>
            <person name="Nagy L.G."/>
            <person name="Martin F."/>
            <person name="Kauserud H."/>
        </authorList>
    </citation>
    <scope>NUCLEOTIDE SEQUENCE</scope>
    <source>
        <strain evidence="2">CBHHK067</strain>
    </source>
</reference>